<evidence type="ECO:0000313" key="2">
    <source>
        <dbReference type="Proteomes" id="UP000801864"/>
    </source>
</evidence>
<name>A0A9P5CBV6_9HYPO</name>
<sequence>MTATEMIRHLGLGPAWARAWACLVELAPTASTVHAYGLAGNLAAPMRDRGRIDGCEYEDVK</sequence>
<protein>
    <submittedName>
        <fullName evidence="1">Uncharacterized protein</fullName>
    </submittedName>
</protein>
<organism evidence="1 2">
    <name type="scientific">Trichoderma lentiforme</name>
    <dbReference type="NCBI Taxonomy" id="1567552"/>
    <lineage>
        <taxon>Eukaryota</taxon>
        <taxon>Fungi</taxon>
        <taxon>Dikarya</taxon>
        <taxon>Ascomycota</taxon>
        <taxon>Pezizomycotina</taxon>
        <taxon>Sordariomycetes</taxon>
        <taxon>Hypocreomycetidae</taxon>
        <taxon>Hypocreales</taxon>
        <taxon>Hypocreaceae</taxon>
        <taxon>Trichoderma</taxon>
    </lineage>
</organism>
<evidence type="ECO:0000313" key="1">
    <source>
        <dbReference type="EMBL" id="KAF3071926.1"/>
    </source>
</evidence>
<proteinExistence type="predicted"/>
<dbReference type="Proteomes" id="UP000801864">
    <property type="component" value="Unassembled WGS sequence"/>
</dbReference>
<comment type="caution">
    <text evidence="1">The sequence shown here is derived from an EMBL/GenBank/DDBJ whole genome shotgun (WGS) entry which is preliminary data.</text>
</comment>
<dbReference type="AlphaFoldDB" id="A0A9P5CBV6"/>
<reference evidence="1 2" key="1">
    <citation type="submission" date="2018-06" db="EMBL/GenBank/DDBJ databases">
        <title>Genome analysis of cellulolytic fungus Trichoderma lentiforme CFAM-422.</title>
        <authorList>
            <person name="Steindorff A.S."/>
            <person name="Formighieri E.F."/>
            <person name="Midorikawa G.E.O."/>
            <person name="Tamietti M.S."/>
            <person name="Ramos E.Z."/>
            <person name="Silva A.S."/>
            <person name="Bon E.P.S."/>
            <person name="Mendes T.D."/>
            <person name="Damaso M.C.T."/>
            <person name="Favaro L.C.L."/>
        </authorList>
    </citation>
    <scope>NUCLEOTIDE SEQUENCE [LARGE SCALE GENOMIC DNA]</scope>
    <source>
        <strain evidence="1 2">CFAM-422</strain>
    </source>
</reference>
<dbReference type="EMBL" id="QLNT01000009">
    <property type="protein sequence ID" value="KAF3071926.1"/>
    <property type="molecule type" value="Genomic_DNA"/>
</dbReference>
<keyword evidence="2" id="KW-1185">Reference proteome</keyword>
<accession>A0A9P5CBV6</accession>
<gene>
    <name evidence="1" type="ORF">CFAM422_005737</name>
</gene>